<name>A0ABU6Z411_9FABA</name>
<protein>
    <recommendedName>
        <fullName evidence="3">F-box/kelch-repeat protein</fullName>
    </recommendedName>
</protein>
<keyword evidence="2" id="KW-1185">Reference proteome</keyword>
<comment type="caution">
    <text evidence="1">The sequence shown here is derived from an EMBL/GenBank/DDBJ whole genome shotgun (WGS) entry which is preliminary data.</text>
</comment>
<proteinExistence type="predicted"/>
<evidence type="ECO:0000313" key="1">
    <source>
        <dbReference type="EMBL" id="MED6215958.1"/>
    </source>
</evidence>
<sequence>MSIIPVSLSSLASDMSVPALLSSVTAATATATALFLICKSRLMLLRPHEKNLVTLHPEQPKSDARGKMIFFSQIGTSKALAKRLCDNLESNLVILEPVDARNYEARSPTEGEPRRPRCFNFGSLEPTFHTRSILPGQHTFRSKGICGRHRVTENGKNLMAKVANLIRDLGQIAELNSDFDSWWGSVVAVLQSAVLGVAASLELEPEPEPEDVALSDPKHLNILVENVNFVRVNTDSLVGVSRTVKHRMFTIIDEDNGTLKKRGHVPAQWPLREDLLLSNTPLPPFQGFCYLGSCLFLAGGMEIGASTDLIEDFDDTTKLWRLKYDDSTFTWAWSICGDLFCRRISPLVVPWDGKLYIFGGENVGTHWVDIYTIGSGLWEKREVPENLGFVDPRSYFLWEDSNKHHKIVLYFCYDDHQWLMSYDVNTNSWEKVSCNFPQAPEYYSRKIIRLGCNLLIVDSHASVWYIYDLVEKEHIAIVSVDGFDDNMIMSDIFCCHHTNEESLIYVFMEPNEMDIKLEESFQPQRVSYARVKLELQTFSAKIEYQGHLKVGPYFKHYIFAVRNEGNQEKNLV</sequence>
<dbReference type="InterPro" id="IPR015915">
    <property type="entry name" value="Kelch-typ_b-propeller"/>
</dbReference>
<organism evidence="1 2">
    <name type="scientific">Stylosanthes scabra</name>
    <dbReference type="NCBI Taxonomy" id="79078"/>
    <lineage>
        <taxon>Eukaryota</taxon>
        <taxon>Viridiplantae</taxon>
        <taxon>Streptophyta</taxon>
        <taxon>Embryophyta</taxon>
        <taxon>Tracheophyta</taxon>
        <taxon>Spermatophyta</taxon>
        <taxon>Magnoliopsida</taxon>
        <taxon>eudicotyledons</taxon>
        <taxon>Gunneridae</taxon>
        <taxon>Pentapetalae</taxon>
        <taxon>rosids</taxon>
        <taxon>fabids</taxon>
        <taxon>Fabales</taxon>
        <taxon>Fabaceae</taxon>
        <taxon>Papilionoideae</taxon>
        <taxon>50 kb inversion clade</taxon>
        <taxon>dalbergioids sensu lato</taxon>
        <taxon>Dalbergieae</taxon>
        <taxon>Pterocarpus clade</taxon>
        <taxon>Stylosanthes</taxon>
    </lineage>
</organism>
<dbReference type="SUPFAM" id="SSF50965">
    <property type="entry name" value="Galactose oxidase, central domain"/>
    <property type="match status" value="1"/>
</dbReference>
<dbReference type="Proteomes" id="UP001341840">
    <property type="component" value="Unassembled WGS sequence"/>
</dbReference>
<reference evidence="1 2" key="1">
    <citation type="journal article" date="2023" name="Plants (Basel)">
        <title>Bridging the Gap: Combining Genomics and Transcriptomics Approaches to Understand Stylosanthes scabra, an Orphan Legume from the Brazilian Caatinga.</title>
        <authorList>
            <person name="Ferreira-Neto J.R.C."/>
            <person name="da Silva M.D."/>
            <person name="Binneck E."/>
            <person name="de Melo N.F."/>
            <person name="da Silva R.H."/>
            <person name="de Melo A.L.T.M."/>
            <person name="Pandolfi V."/>
            <person name="Bustamante F.O."/>
            <person name="Brasileiro-Vidal A.C."/>
            <person name="Benko-Iseppon A.M."/>
        </authorList>
    </citation>
    <scope>NUCLEOTIDE SEQUENCE [LARGE SCALE GENOMIC DNA]</scope>
    <source>
        <tissue evidence="1">Leaves</tissue>
    </source>
</reference>
<dbReference type="Gene3D" id="2.120.10.80">
    <property type="entry name" value="Kelch-type beta propeller"/>
    <property type="match status" value="1"/>
</dbReference>
<dbReference type="EMBL" id="JASCZI010271866">
    <property type="protein sequence ID" value="MED6215958.1"/>
    <property type="molecule type" value="Genomic_DNA"/>
</dbReference>
<evidence type="ECO:0008006" key="3">
    <source>
        <dbReference type="Google" id="ProtNLM"/>
    </source>
</evidence>
<dbReference type="InterPro" id="IPR011043">
    <property type="entry name" value="Gal_Oxase/kelch_b-propeller"/>
</dbReference>
<accession>A0ABU6Z411</accession>
<gene>
    <name evidence="1" type="ORF">PIB30_003162</name>
</gene>
<evidence type="ECO:0000313" key="2">
    <source>
        <dbReference type="Proteomes" id="UP001341840"/>
    </source>
</evidence>